<feature type="chain" id="PRO_5004958761" description="Integral membrane protein" evidence="1">
    <location>
        <begin position="29"/>
        <end position="158"/>
    </location>
</feature>
<feature type="signal peptide" evidence="1">
    <location>
        <begin position="1"/>
        <end position="28"/>
    </location>
</feature>
<dbReference type="InterPro" id="IPR009380">
    <property type="entry name" value="DUF1036"/>
</dbReference>
<evidence type="ECO:0008006" key="4">
    <source>
        <dbReference type="Google" id="ProtNLM"/>
    </source>
</evidence>
<dbReference type="AlphaFoldDB" id="X5M777"/>
<dbReference type="EMBL" id="HG966617">
    <property type="protein sequence ID" value="CDO58963.1"/>
    <property type="molecule type" value="Genomic_DNA"/>
</dbReference>
<dbReference type="Proteomes" id="UP000032160">
    <property type="component" value="Chromosome I"/>
</dbReference>
<name>X5M777_9HYPH</name>
<keyword evidence="3" id="KW-1185">Reference proteome</keyword>
<dbReference type="STRING" id="1458461.BN1012_Phect749"/>
<evidence type="ECO:0000313" key="2">
    <source>
        <dbReference type="EMBL" id="CDO58963.1"/>
    </source>
</evidence>
<dbReference type="Pfam" id="PF06282">
    <property type="entry name" value="DUF1036"/>
    <property type="match status" value="1"/>
</dbReference>
<accession>X5M777</accession>
<sequence length="158" mass="17129">MRQLFAKLFLLVSVTSGGLIGLTANASASLDVCNESTSRVGVALGYYSQDVWVSEGWWHIEGGDCAPVIQSDLTARYYYLFAIDFDAGGGWSGLSTLCVAPGEFTISGRNDCETRGHHTAGFMEVDTSRSPDWTVRLNEATRKPDPRATLGNLTNEVN</sequence>
<evidence type="ECO:0000313" key="3">
    <source>
        <dbReference type="Proteomes" id="UP000032160"/>
    </source>
</evidence>
<gene>
    <name evidence="2" type="ORF">BN1012_Phect749</name>
</gene>
<organism evidence="2 3">
    <name type="scientific">Candidatus Phaeomarinibacter ectocarpi</name>
    <dbReference type="NCBI Taxonomy" id="1458461"/>
    <lineage>
        <taxon>Bacteria</taxon>
        <taxon>Pseudomonadati</taxon>
        <taxon>Pseudomonadota</taxon>
        <taxon>Alphaproteobacteria</taxon>
        <taxon>Hyphomicrobiales</taxon>
        <taxon>Parvibaculaceae</taxon>
        <taxon>Candidatus Phaeomarinibacter</taxon>
    </lineage>
</organism>
<dbReference type="RefSeq" id="WP_043949770.1">
    <property type="nucleotide sequence ID" value="NZ_HG966617.1"/>
</dbReference>
<dbReference type="KEGG" id="pect:BN1012_Phect749"/>
<dbReference type="OrthoDB" id="9806840at2"/>
<evidence type="ECO:0000256" key="1">
    <source>
        <dbReference type="SAM" id="SignalP"/>
    </source>
</evidence>
<protein>
    <recommendedName>
        <fullName evidence="4">Integral membrane protein</fullName>
    </recommendedName>
</protein>
<reference evidence="2 3" key="1">
    <citation type="journal article" date="2014" name="Front. Genet.">
        <title>Genome and metabolic network of "Candidatus Phaeomarinobacter ectocarpi" Ec32, a new candidate genus of Alphaproteobacteria frequently associated with brown algae.</title>
        <authorList>
            <person name="Dittami S.M."/>
            <person name="Barbeyron T."/>
            <person name="Boyen C."/>
            <person name="Cambefort J."/>
            <person name="Collet G."/>
            <person name="Delage L."/>
            <person name="Gobet A."/>
            <person name="Groisillier A."/>
            <person name="Leblanc C."/>
            <person name="Michel G."/>
            <person name="Scornet D."/>
            <person name="Siegel A."/>
            <person name="Tapia J.E."/>
            <person name="Tonon T."/>
        </authorList>
    </citation>
    <scope>NUCLEOTIDE SEQUENCE [LARGE SCALE GENOMIC DNA]</scope>
    <source>
        <strain evidence="2 3">Ec32</strain>
    </source>
</reference>
<keyword evidence="1" id="KW-0732">Signal</keyword>
<proteinExistence type="predicted"/>
<dbReference type="HOGENOM" id="CLU_120931_0_0_5"/>